<dbReference type="CDD" id="cd18139">
    <property type="entry name" value="HLD_clamp_RarA"/>
    <property type="match status" value="1"/>
</dbReference>
<organism evidence="7 8">
    <name type="scientific">Nezara viridula</name>
    <name type="common">Southern green stink bug</name>
    <name type="synonym">Cimex viridulus</name>
    <dbReference type="NCBI Taxonomy" id="85310"/>
    <lineage>
        <taxon>Eukaryota</taxon>
        <taxon>Metazoa</taxon>
        <taxon>Ecdysozoa</taxon>
        <taxon>Arthropoda</taxon>
        <taxon>Hexapoda</taxon>
        <taxon>Insecta</taxon>
        <taxon>Pterygota</taxon>
        <taxon>Neoptera</taxon>
        <taxon>Paraneoptera</taxon>
        <taxon>Hemiptera</taxon>
        <taxon>Heteroptera</taxon>
        <taxon>Panheteroptera</taxon>
        <taxon>Pentatomomorpha</taxon>
        <taxon>Pentatomoidea</taxon>
        <taxon>Pentatomidae</taxon>
        <taxon>Pentatominae</taxon>
        <taxon>Nezara</taxon>
    </lineage>
</organism>
<dbReference type="InterPro" id="IPR051314">
    <property type="entry name" value="AAA_ATPase_RarA/MGS1/WRNIP1"/>
</dbReference>
<dbReference type="GO" id="GO:0005634">
    <property type="term" value="C:nucleus"/>
    <property type="evidence" value="ECO:0007669"/>
    <property type="project" value="TreeGrafter"/>
</dbReference>
<evidence type="ECO:0000256" key="5">
    <source>
        <dbReference type="SAM" id="MobiDB-lite"/>
    </source>
</evidence>
<protein>
    <recommendedName>
        <fullName evidence="6">AAA+ ATPase domain-containing protein</fullName>
    </recommendedName>
</protein>
<comment type="similarity">
    <text evidence="1">Belongs to the AAA ATPase family. RarA/MGS1/WRNIP1 subfamily.</text>
</comment>
<dbReference type="GO" id="GO:0008047">
    <property type="term" value="F:enzyme activator activity"/>
    <property type="evidence" value="ECO:0007669"/>
    <property type="project" value="TreeGrafter"/>
</dbReference>
<feature type="domain" description="AAA+ ATPase" evidence="6">
    <location>
        <begin position="135"/>
        <end position="256"/>
    </location>
</feature>
<gene>
    <name evidence="7" type="ORF">NEZAVI_LOCUS295</name>
</gene>
<dbReference type="Pfam" id="PF16193">
    <property type="entry name" value="AAA_assoc_2"/>
    <property type="match status" value="1"/>
</dbReference>
<evidence type="ECO:0000256" key="2">
    <source>
        <dbReference type="ARBA" id="ARBA00022705"/>
    </source>
</evidence>
<dbReference type="Pfam" id="PF00004">
    <property type="entry name" value="AAA"/>
    <property type="match status" value="1"/>
</dbReference>
<dbReference type="EMBL" id="OV725077">
    <property type="protein sequence ID" value="CAH1388734.1"/>
    <property type="molecule type" value="Genomic_DNA"/>
</dbReference>
<dbReference type="GO" id="GO:0000731">
    <property type="term" value="P:DNA synthesis involved in DNA repair"/>
    <property type="evidence" value="ECO:0007669"/>
    <property type="project" value="TreeGrafter"/>
</dbReference>
<keyword evidence="2" id="KW-0235">DNA replication</keyword>
<dbReference type="CDD" id="cd00009">
    <property type="entry name" value="AAA"/>
    <property type="match status" value="1"/>
</dbReference>
<keyword evidence="8" id="KW-1185">Reference proteome</keyword>
<keyword evidence="3" id="KW-0547">Nucleotide-binding</keyword>
<sequence length="517" mass="58098">MSNSTKNSFCPVCNKEFPIESIENHVEKCLFLNSECETTLKRQYQEDLPKSPILSNKKIKNSSIREVQASTSGTDNNPTTSINTAHHGKKILKDNQTSVKPLAERVRPDSLQHLIGQSHILGDSSVLKNLVENYDFPSMILWGPPGCGKTSLANVIQKMCQEKNNYRFVKLSATSSGVNDIKELVQVSKNELNSFKRKTVLFMDEIHRFNKLQQDIFLPTVESGLITLIGATTENPSFTLNNALLSRCRVFVFEKLKVDDIFAILVNATPYIDLGIIDGSHNIQDNKFKFLIEKETITWLAEMSDGDARIALNSLQMAVSSKSVKEGNSSLISLDDIKNGIKRSHLLYDRKGEEHYNMISALHKSIRASDDNASLYWLTRMLEGGEDPMFIARRLVRAASEDVGLSDPMALTLAVSAMQGCQMIGMPECDVILAQAVVYLARTYKSQEVYRALVKSKDLIKNFKGPQPTVPLHLRNAPTKLMRDLGYAQGYNLLHRDESNLTYMPEGMESMSFFREQ</sequence>
<dbReference type="GO" id="GO:0005524">
    <property type="term" value="F:ATP binding"/>
    <property type="evidence" value="ECO:0007669"/>
    <property type="project" value="UniProtKB-KW"/>
</dbReference>
<dbReference type="InterPro" id="IPR003593">
    <property type="entry name" value="AAA+_ATPase"/>
</dbReference>
<dbReference type="GO" id="GO:0016887">
    <property type="term" value="F:ATP hydrolysis activity"/>
    <property type="evidence" value="ECO:0007669"/>
    <property type="project" value="InterPro"/>
</dbReference>
<dbReference type="PANTHER" id="PTHR13779:SF7">
    <property type="entry name" value="ATPASE WRNIP1"/>
    <property type="match status" value="1"/>
</dbReference>
<evidence type="ECO:0000256" key="1">
    <source>
        <dbReference type="ARBA" id="ARBA00008959"/>
    </source>
</evidence>
<dbReference type="GO" id="GO:0017116">
    <property type="term" value="F:single-stranded DNA helicase activity"/>
    <property type="evidence" value="ECO:0007669"/>
    <property type="project" value="TreeGrafter"/>
</dbReference>
<dbReference type="AlphaFoldDB" id="A0A9P0DVM2"/>
<dbReference type="SUPFAM" id="SSF48019">
    <property type="entry name" value="post-AAA+ oligomerization domain-like"/>
    <property type="match status" value="1"/>
</dbReference>
<dbReference type="Proteomes" id="UP001152798">
    <property type="component" value="Chromosome 1"/>
</dbReference>
<evidence type="ECO:0000313" key="8">
    <source>
        <dbReference type="Proteomes" id="UP001152798"/>
    </source>
</evidence>
<feature type="compositionally biased region" description="Polar residues" evidence="5">
    <location>
        <begin position="62"/>
        <end position="84"/>
    </location>
</feature>
<evidence type="ECO:0000313" key="7">
    <source>
        <dbReference type="EMBL" id="CAH1388734.1"/>
    </source>
</evidence>
<dbReference type="FunFam" id="1.20.272.10:FF:000001">
    <property type="entry name" value="Putative AAA family ATPase"/>
    <property type="match status" value="1"/>
</dbReference>
<keyword evidence="4" id="KW-0067">ATP-binding</keyword>
<evidence type="ECO:0000256" key="3">
    <source>
        <dbReference type="ARBA" id="ARBA00022741"/>
    </source>
</evidence>
<feature type="region of interest" description="Disordered" evidence="5">
    <location>
        <begin position="62"/>
        <end position="89"/>
    </location>
</feature>
<dbReference type="GO" id="GO:0006261">
    <property type="term" value="P:DNA-templated DNA replication"/>
    <property type="evidence" value="ECO:0007669"/>
    <property type="project" value="TreeGrafter"/>
</dbReference>
<accession>A0A9P0DVM2</accession>
<evidence type="ECO:0000256" key="4">
    <source>
        <dbReference type="ARBA" id="ARBA00022840"/>
    </source>
</evidence>
<dbReference type="InterPro" id="IPR008921">
    <property type="entry name" value="DNA_pol3_clamp-load_cplx_C"/>
</dbReference>
<dbReference type="OrthoDB" id="10265467at2759"/>
<dbReference type="Pfam" id="PF12002">
    <property type="entry name" value="MgsA_C"/>
    <property type="match status" value="1"/>
</dbReference>
<dbReference type="Gene3D" id="3.30.160.60">
    <property type="entry name" value="Classic Zinc Finger"/>
    <property type="match status" value="1"/>
</dbReference>
<dbReference type="GO" id="GO:0003677">
    <property type="term" value="F:DNA binding"/>
    <property type="evidence" value="ECO:0007669"/>
    <property type="project" value="InterPro"/>
</dbReference>
<dbReference type="Gene3D" id="1.10.8.60">
    <property type="match status" value="1"/>
</dbReference>
<dbReference type="Gene3D" id="3.40.50.300">
    <property type="entry name" value="P-loop containing nucleotide triphosphate hydrolases"/>
    <property type="match status" value="1"/>
</dbReference>
<dbReference type="InterPro" id="IPR032423">
    <property type="entry name" value="AAA_assoc_2"/>
</dbReference>
<name>A0A9P0DVM2_NEZVI</name>
<dbReference type="InterPro" id="IPR003959">
    <property type="entry name" value="ATPase_AAA_core"/>
</dbReference>
<dbReference type="Gene3D" id="1.10.3710.10">
    <property type="entry name" value="DNA polymerase III clamp loader subunits, C-terminal domain"/>
    <property type="match status" value="1"/>
</dbReference>
<dbReference type="Gene3D" id="1.20.272.10">
    <property type="match status" value="1"/>
</dbReference>
<dbReference type="InterPro" id="IPR021886">
    <property type="entry name" value="MgsA_C"/>
</dbReference>
<reference evidence="7" key="1">
    <citation type="submission" date="2022-01" db="EMBL/GenBank/DDBJ databases">
        <authorList>
            <person name="King R."/>
        </authorList>
    </citation>
    <scope>NUCLEOTIDE SEQUENCE</scope>
</reference>
<dbReference type="SUPFAM" id="SSF52540">
    <property type="entry name" value="P-loop containing nucleoside triphosphate hydrolases"/>
    <property type="match status" value="1"/>
</dbReference>
<dbReference type="InterPro" id="IPR027417">
    <property type="entry name" value="P-loop_NTPase"/>
</dbReference>
<dbReference type="SMART" id="SM00382">
    <property type="entry name" value="AAA"/>
    <property type="match status" value="1"/>
</dbReference>
<proteinExistence type="inferred from homology"/>
<dbReference type="PANTHER" id="PTHR13779">
    <property type="entry name" value="WERNER HELICASE-INTERACTING PROTEIN 1 FAMILY MEMBER"/>
    <property type="match status" value="1"/>
</dbReference>
<dbReference type="FunFam" id="3.40.50.300:FF:000137">
    <property type="entry name" value="Replication-associated recombination protein A"/>
    <property type="match status" value="1"/>
</dbReference>
<evidence type="ECO:0000259" key="6">
    <source>
        <dbReference type="SMART" id="SM00382"/>
    </source>
</evidence>